<accession>A0ACB7SW88</accession>
<name>A0ACB7SW88_HYAAI</name>
<dbReference type="EMBL" id="CM023482">
    <property type="protein sequence ID" value="KAH6938978.1"/>
    <property type="molecule type" value="Genomic_DNA"/>
</dbReference>
<gene>
    <name evidence="1" type="ORF">HPB50_015339</name>
</gene>
<sequence length="184" mass="20051">MQETSLTQPPVAWVAVVAAISGKLDVVTRLWRAWSIVADEIFVCGRFSLDRRLIPHPSISTENVLAYLDECDESNRPSDVRAVGAEQTPVDLADGAERKRRTELHASSRFVRTVRHKTAPLSPGCAASSGAAGAHVRESSEILGPRSTGAPGKSGRRSRTRDGRQASLAATRSRLLQHRMINFL</sequence>
<comment type="caution">
    <text evidence="1">The sequence shown here is derived from an EMBL/GenBank/DDBJ whole genome shotgun (WGS) entry which is preliminary data.</text>
</comment>
<reference evidence="1" key="1">
    <citation type="submission" date="2020-05" db="EMBL/GenBank/DDBJ databases">
        <title>Large-scale comparative analyses of tick genomes elucidate their genetic diversity and vector capacities.</title>
        <authorList>
            <person name="Jia N."/>
            <person name="Wang J."/>
            <person name="Shi W."/>
            <person name="Du L."/>
            <person name="Sun Y."/>
            <person name="Zhan W."/>
            <person name="Jiang J."/>
            <person name="Wang Q."/>
            <person name="Zhang B."/>
            <person name="Ji P."/>
            <person name="Sakyi L.B."/>
            <person name="Cui X."/>
            <person name="Yuan T."/>
            <person name="Jiang B."/>
            <person name="Yang W."/>
            <person name="Lam T.T.-Y."/>
            <person name="Chang Q."/>
            <person name="Ding S."/>
            <person name="Wang X."/>
            <person name="Zhu J."/>
            <person name="Ruan X."/>
            <person name="Zhao L."/>
            <person name="Wei J."/>
            <person name="Que T."/>
            <person name="Du C."/>
            <person name="Cheng J."/>
            <person name="Dai P."/>
            <person name="Han X."/>
            <person name="Huang E."/>
            <person name="Gao Y."/>
            <person name="Liu J."/>
            <person name="Shao H."/>
            <person name="Ye R."/>
            <person name="Li L."/>
            <person name="Wei W."/>
            <person name="Wang X."/>
            <person name="Wang C."/>
            <person name="Yang T."/>
            <person name="Huo Q."/>
            <person name="Li W."/>
            <person name="Guo W."/>
            <person name="Chen H."/>
            <person name="Zhou L."/>
            <person name="Ni X."/>
            <person name="Tian J."/>
            <person name="Zhou Y."/>
            <person name="Sheng Y."/>
            <person name="Liu T."/>
            <person name="Pan Y."/>
            <person name="Xia L."/>
            <person name="Li J."/>
            <person name="Zhao F."/>
            <person name="Cao W."/>
        </authorList>
    </citation>
    <scope>NUCLEOTIDE SEQUENCE</scope>
    <source>
        <strain evidence="1">Hyas-2018</strain>
    </source>
</reference>
<organism evidence="1 2">
    <name type="scientific">Hyalomma asiaticum</name>
    <name type="common">Tick</name>
    <dbReference type="NCBI Taxonomy" id="266040"/>
    <lineage>
        <taxon>Eukaryota</taxon>
        <taxon>Metazoa</taxon>
        <taxon>Ecdysozoa</taxon>
        <taxon>Arthropoda</taxon>
        <taxon>Chelicerata</taxon>
        <taxon>Arachnida</taxon>
        <taxon>Acari</taxon>
        <taxon>Parasitiformes</taxon>
        <taxon>Ixodida</taxon>
        <taxon>Ixodoidea</taxon>
        <taxon>Ixodidae</taxon>
        <taxon>Hyalomminae</taxon>
        <taxon>Hyalomma</taxon>
    </lineage>
</organism>
<keyword evidence="2" id="KW-1185">Reference proteome</keyword>
<dbReference type="Proteomes" id="UP000821845">
    <property type="component" value="Chromosome 2"/>
</dbReference>
<protein>
    <submittedName>
        <fullName evidence="1">Uncharacterized protein</fullName>
    </submittedName>
</protein>
<evidence type="ECO:0000313" key="2">
    <source>
        <dbReference type="Proteomes" id="UP000821845"/>
    </source>
</evidence>
<proteinExistence type="predicted"/>
<evidence type="ECO:0000313" key="1">
    <source>
        <dbReference type="EMBL" id="KAH6938978.1"/>
    </source>
</evidence>